<evidence type="ECO:0000256" key="4">
    <source>
        <dbReference type="ARBA" id="ARBA00023136"/>
    </source>
</evidence>
<feature type="region of interest" description="Disordered" evidence="5">
    <location>
        <begin position="203"/>
        <end position="255"/>
    </location>
</feature>
<evidence type="ECO:0000256" key="6">
    <source>
        <dbReference type="SAM" id="Phobius"/>
    </source>
</evidence>
<accession>V4CFG5</accession>
<gene>
    <name evidence="7" type="ORF">LOTGIDRAFT_238519</name>
</gene>
<evidence type="ECO:0000256" key="5">
    <source>
        <dbReference type="SAM" id="MobiDB-lite"/>
    </source>
</evidence>
<comment type="subcellular location">
    <subcellularLocation>
        <location evidence="1">Membrane</location>
        <topology evidence="1">Multi-pass membrane protein</topology>
    </subcellularLocation>
</comment>
<name>V4CFG5_LOTGI</name>
<dbReference type="AlphaFoldDB" id="V4CFG5"/>
<dbReference type="KEGG" id="lgi:LOTGIDRAFT_238519"/>
<dbReference type="Pfam" id="PF00822">
    <property type="entry name" value="PMP22_Claudin"/>
    <property type="match status" value="1"/>
</dbReference>
<protein>
    <recommendedName>
        <fullName evidence="9">Claudin</fullName>
    </recommendedName>
</protein>
<organism evidence="7 8">
    <name type="scientific">Lottia gigantea</name>
    <name type="common">Giant owl limpet</name>
    <dbReference type="NCBI Taxonomy" id="225164"/>
    <lineage>
        <taxon>Eukaryota</taxon>
        <taxon>Metazoa</taxon>
        <taxon>Spiralia</taxon>
        <taxon>Lophotrochozoa</taxon>
        <taxon>Mollusca</taxon>
        <taxon>Gastropoda</taxon>
        <taxon>Patellogastropoda</taxon>
        <taxon>Lottioidea</taxon>
        <taxon>Lottiidae</taxon>
        <taxon>Lottia</taxon>
    </lineage>
</organism>
<dbReference type="EMBL" id="KB200682">
    <property type="protein sequence ID" value="ESP00765.1"/>
    <property type="molecule type" value="Genomic_DNA"/>
</dbReference>
<dbReference type="CTD" id="20250780"/>
<dbReference type="GO" id="GO:0005886">
    <property type="term" value="C:plasma membrane"/>
    <property type="evidence" value="ECO:0007669"/>
    <property type="project" value="TreeGrafter"/>
</dbReference>
<dbReference type="PANTHER" id="PTHR10671:SF108">
    <property type="entry name" value="CLAUDIN FAMILY PROTEIN-RELATED"/>
    <property type="match status" value="1"/>
</dbReference>
<evidence type="ECO:0000256" key="2">
    <source>
        <dbReference type="ARBA" id="ARBA00022692"/>
    </source>
</evidence>
<keyword evidence="3 6" id="KW-1133">Transmembrane helix</keyword>
<dbReference type="HOGENOM" id="CLU_1091034_0_0_1"/>
<keyword evidence="4 6" id="KW-0472">Membrane</keyword>
<proteinExistence type="predicted"/>
<dbReference type="GeneID" id="20250780"/>
<evidence type="ECO:0008006" key="9">
    <source>
        <dbReference type="Google" id="ProtNLM"/>
    </source>
</evidence>
<dbReference type="PANTHER" id="PTHR10671">
    <property type="entry name" value="EPITHELIAL MEMBRANE PROTEIN-RELATED"/>
    <property type="match status" value="1"/>
</dbReference>
<evidence type="ECO:0000313" key="7">
    <source>
        <dbReference type="EMBL" id="ESP00765.1"/>
    </source>
</evidence>
<dbReference type="OrthoDB" id="6082657at2759"/>
<feature type="compositionally biased region" description="Acidic residues" evidence="5">
    <location>
        <begin position="244"/>
        <end position="255"/>
    </location>
</feature>
<dbReference type="RefSeq" id="XP_009048554.1">
    <property type="nucleotide sequence ID" value="XM_009050306.1"/>
</dbReference>
<evidence type="ECO:0000256" key="1">
    <source>
        <dbReference type="ARBA" id="ARBA00004141"/>
    </source>
</evidence>
<evidence type="ECO:0000256" key="3">
    <source>
        <dbReference type="ARBA" id="ARBA00022989"/>
    </source>
</evidence>
<dbReference type="InterPro" id="IPR050579">
    <property type="entry name" value="PMP-22/EMP/MP20-like"/>
</dbReference>
<dbReference type="Proteomes" id="UP000030746">
    <property type="component" value="Unassembled WGS sequence"/>
</dbReference>
<sequence length="255" mass="28519">MRLPGKVTYFILLSLGCSAAAFIFHIAALVTQFWRLTSYQGKEYIRDGLWKRCVKIDGIKGYVCGDIQEEEMDALFRAVQCSVLLGLLFTLIGGVSTAGALILAKGRKGHTKLLRFAVVIDHLAVISLIVTIVAYGVYTNKYIKEMSKNSDTAVVFGFSYVVEIITGGLKLLAGIMAEIHIRFKDEVDHLTYQPDVEETMEDEIASKINDDPQPEESKTPQGLQKPKGVKKSNRSNHQIKPEEDKFEEIEETCRL</sequence>
<keyword evidence="2 6" id="KW-0812">Transmembrane</keyword>
<dbReference type="PROSITE" id="PS51257">
    <property type="entry name" value="PROKAR_LIPOPROTEIN"/>
    <property type="match status" value="1"/>
</dbReference>
<feature type="transmembrane region" description="Helical" evidence="6">
    <location>
        <begin position="7"/>
        <end position="34"/>
    </location>
</feature>
<dbReference type="Gene3D" id="1.20.140.150">
    <property type="match status" value="1"/>
</dbReference>
<feature type="transmembrane region" description="Helical" evidence="6">
    <location>
        <begin position="83"/>
        <end position="104"/>
    </location>
</feature>
<feature type="transmembrane region" description="Helical" evidence="6">
    <location>
        <begin position="153"/>
        <end position="173"/>
    </location>
</feature>
<keyword evidence="8" id="KW-1185">Reference proteome</keyword>
<dbReference type="InterPro" id="IPR004031">
    <property type="entry name" value="PMP22/EMP/MP20/Claudin"/>
</dbReference>
<feature type="compositionally biased region" description="Basic and acidic residues" evidence="5">
    <location>
        <begin position="204"/>
        <end position="218"/>
    </location>
</feature>
<evidence type="ECO:0000313" key="8">
    <source>
        <dbReference type="Proteomes" id="UP000030746"/>
    </source>
</evidence>
<feature type="transmembrane region" description="Helical" evidence="6">
    <location>
        <begin position="116"/>
        <end position="138"/>
    </location>
</feature>
<reference evidence="7 8" key="1">
    <citation type="journal article" date="2013" name="Nature">
        <title>Insights into bilaterian evolution from three spiralian genomes.</title>
        <authorList>
            <person name="Simakov O."/>
            <person name="Marletaz F."/>
            <person name="Cho S.J."/>
            <person name="Edsinger-Gonzales E."/>
            <person name="Havlak P."/>
            <person name="Hellsten U."/>
            <person name="Kuo D.H."/>
            <person name="Larsson T."/>
            <person name="Lv J."/>
            <person name="Arendt D."/>
            <person name="Savage R."/>
            <person name="Osoegawa K."/>
            <person name="de Jong P."/>
            <person name="Grimwood J."/>
            <person name="Chapman J.A."/>
            <person name="Shapiro H."/>
            <person name="Aerts A."/>
            <person name="Otillar R.P."/>
            <person name="Terry A.Y."/>
            <person name="Boore J.L."/>
            <person name="Grigoriev I.V."/>
            <person name="Lindberg D.R."/>
            <person name="Seaver E.C."/>
            <person name="Weisblat D.A."/>
            <person name="Putnam N.H."/>
            <person name="Rokhsar D.S."/>
        </authorList>
    </citation>
    <scope>NUCLEOTIDE SEQUENCE [LARGE SCALE GENOMIC DNA]</scope>
</reference>